<dbReference type="GO" id="GO:0004151">
    <property type="term" value="F:dihydroorotase activity"/>
    <property type="evidence" value="ECO:0007669"/>
    <property type="project" value="UniProtKB-UniRule"/>
</dbReference>
<dbReference type="InterPro" id="IPR032466">
    <property type="entry name" value="Metal_Hydrolase"/>
</dbReference>
<dbReference type="eggNOG" id="COG0044">
    <property type="taxonomic scope" value="Bacteria"/>
</dbReference>
<accession>A8ZU13</accession>
<dbReference type="GO" id="GO:0008270">
    <property type="term" value="F:zinc ion binding"/>
    <property type="evidence" value="ECO:0007669"/>
    <property type="project" value="UniProtKB-UniRule"/>
</dbReference>
<dbReference type="OrthoDB" id="9803027at2"/>
<feature type="binding site" evidence="6">
    <location>
        <position position="97"/>
    </location>
    <ligand>
        <name>substrate</name>
    </ligand>
</feature>
<dbReference type="InterPro" id="IPR004722">
    <property type="entry name" value="DHOase"/>
</dbReference>
<dbReference type="PROSITE" id="PS00482">
    <property type="entry name" value="DIHYDROOROTASE_1"/>
    <property type="match status" value="1"/>
</dbReference>
<dbReference type="GO" id="GO:0004038">
    <property type="term" value="F:allantoinase activity"/>
    <property type="evidence" value="ECO:0007669"/>
    <property type="project" value="TreeGrafter"/>
</dbReference>
<feature type="binding site" evidence="6">
    <location>
        <position position="236"/>
    </location>
    <ligand>
        <name>Zn(2+)</name>
        <dbReference type="ChEBI" id="CHEBI:29105"/>
        <label>2</label>
    </ligand>
</feature>
<dbReference type="GO" id="GO:0005737">
    <property type="term" value="C:cytoplasm"/>
    <property type="evidence" value="ECO:0007669"/>
    <property type="project" value="TreeGrafter"/>
</dbReference>
<feature type="binding site" evidence="6">
    <location>
        <position position="156"/>
    </location>
    <ligand>
        <name>Zn(2+)</name>
        <dbReference type="ChEBI" id="CHEBI:29105"/>
        <label>1</label>
    </ligand>
</feature>
<evidence type="ECO:0000313" key="9">
    <source>
        <dbReference type="Proteomes" id="UP000008561"/>
    </source>
</evidence>
<dbReference type="SUPFAM" id="SSF51556">
    <property type="entry name" value="Metallo-dependent hydrolases"/>
    <property type="match status" value="1"/>
</dbReference>
<dbReference type="KEGG" id="dol:Dole_0515"/>
<feature type="binding site" evidence="6">
    <location>
        <position position="156"/>
    </location>
    <ligand>
        <name>Zn(2+)</name>
        <dbReference type="ChEBI" id="CHEBI:29105"/>
        <label>2</label>
    </ligand>
</feature>
<keyword evidence="5 6" id="KW-0665">Pyrimidine biosynthesis</keyword>
<dbReference type="STRING" id="96561.Dole_0515"/>
<dbReference type="InterPro" id="IPR050138">
    <property type="entry name" value="DHOase/Allantoinase_Hydrolase"/>
</dbReference>
<gene>
    <name evidence="6" type="primary">pyrC</name>
    <name evidence="8" type="ordered locus">Dole_0515</name>
</gene>
<dbReference type="EC" id="3.5.2.3" evidence="6"/>
<organism evidence="8 9">
    <name type="scientific">Desulfosudis oleivorans (strain DSM 6200 / JCM 39069 / Hxd3)</name>
    <name type="common">Desulfococcus oleovorans</name>
    <dbReference type="NCBI Taxonomy" id="96561"/>
    <lineage>
        <taxon>Bacteria</taxon>
        <taxon>Pseudomonadati</taxon>
        <taxon>Thermodesulfobacteriota</taxon>
        <taxon>Desulfobacteria</taxon>
        <taxon>Desulfobacterales</taxon>
        <taxon>Desulfosudaceae</taxon>
        <taxon>Desulfosudis</taxon>
    </lineage>
</organism>
<evidence type="ECO:0000256" key="1">
    <source>
        <dbReference type="ARBA" id="ARBA00002368"/>
    </source>
</evidence>
<dbReference type="SUPFAM" id="SSF51338">
    <property type="entry name" value="Composite domain of metallo-dependent hydrolases"/>
    <property type="match status" value="1"/>
</dbReference>
<dbReference type="Gene3D" id="2.30.40.10">
    <property type="entry name" value="Urease, subunit C, domain 1"/>
    <property type="match status" value="1"/>
</dbReference>
<dbReference type="Pfam" id="PF12890">
    <property type="entry name" value="DHOase"/>
    <property type="match status" value="1"/>
</dbReference>
<dbReference type="NCBIfam" id="TIGR00857">
    <property type="entry name" value="pyrC_multi"/>
    <property type="match status" value="1"/>
</dbReference>
<comment type="caution">
    <text evidence="6">Lacks conserved residue(s) required for the propagation of feature annotation.</text>
</comment>
<dbReference type="InterPro" id="IPR002195">
    <property type="entry name" value="Dihydroorotase_CS"/>
</dbReference>
<feature type="binding site" evidence="6">
    <location>
        <position position="65"/>
    </location>
    <ligand>
        <name>Zn(2+)</name>
        <dbReference type="ChEBI" id="CHEBI:29105"/>
        <label>1</label>
    </ligand>
</feature>
<comment type="pathway">
    <text evidence="6">Pyrimidine metabolism; UMP biosynthesis via de novo pathway; (S)-dihydroorotate from bicarbonate: step 3/3.</text>
</comment>
<name>A8ZU13_DESOH</name>
<feature type="binding site" evidence="6">
    <location>
        <position position="309"/>
    </location>
    <ligand>
        <name>Zn(2+)</name>
        <dbReference type="ChEBI" id="CHEBI:29105"/>
        <label>1</label>
    </ligand>
</feature>
<comment type="function">
    <text evidence="1 6">Catalyzes the reversible cyclization of carbamoyl aspartate to dihydroorotate.</text>
</comment>
<dbReference type="CDD" id="cd01317">
    <property type="entry name" value="DHOase_IIa"/>
    <property type="match status" value="1"/>
</dbReference>
<dbReference type="Gene3D" id="3.20.20.140">
    <property type="entry name" value="Metal-dependent hydrolases"/>
    <property type="match status" value="1"/>
</dbReference>
<dbReference type="EMBL" id="CP000859">
    <property type="protein sequence ID" value="ABW66325.1"/>
    <property type="molecule type" value="Genomic_DNA"/>
</dbReference>
<feature type="domain" description="Dihydroorotase catalytic" evidence="7">
    <location>
        <begin position="52"/>
        <end position="242"/>
    </location>
</feature>
<evidence type="ECO:0000256" key="4">
    <source>
        <dbReference type="ARBA" id="ARBA00022801"/>
    </source>
</evidence>
<evidence type="ECO:0000256" key="5">
    <source>
        <dbReference type="ARBA" id="ARBA00022975"/>
    </source>
</evidence>
<keyword evidence="6" id="KW-0862">Zinc</keyword>
<comment type="cofactor">
    <cofactor evidence="6">
        <name>Zn(2+)</name>
        <dbReference type="ChEBI" id="CHEBI:29105"/>
    </cofactor>
    <text evidence="6">Binds 2 Zn(2+) ions per subunit.</text>
</comment>
<feature type="binding site" evidence="6">
    <location>
        <begin position="65"/>
        <end position="67"/>
    </location>
    <ligand>
        <name>substrate</name>
    </ligand>
</feature>
<feature type="binding site" evidence="6">
    <location>
        <position position="183"/>
    </location>
    <ligand>
        <name>Zn(2+)</name>
        <dbReference type="ChEBI" id="CHEBI:29105"/>
        <label>2</label>
    </ligand>
</feature>
<evidence type="ECO:0000256" key="2">
    <source>
        <dbReference type="ARBA" id="ARBA00010286"/>
    </source>
</evidence>
<evidence type="ECO:0000256" key="3">
    <source>
        <dbReference type="ARBA" id="ARBA00022723"/>
    </source>
</evidence>
<dbReference type="HAMAP" id="MF_00220_B">
    <property type="entry name" value="PyrC_classI_B"/>
    <property type="match status" value="1"/>
</dbReference>
<keyword evidence="4 6" id="KW-0378">Hydrolase</keyword>
<sequence>MLVIKGGRVIDPGVRDGIYDIVIADGKIRGIVESATGAVPAEGVSRWIDASGKIVAPGLIDMHVHFREPGYEYKETIATGCAAAARGGFAAVCPMPNTDPVNDHAQVCEFVRGRAKACGVGVKVWPVGAVSVGQAGKELAEFGELKAAGAVALSDDGHPVSDGQLMRRALEYARGFGLPVISHCEELSLVGPGVMNEGAFAARLGLAGIPNAAESVMVCRDVALCELTGAALHIAHVSTAESVRIVREAKKRGVPVTAETAPHFFMLTDEAVGLYDTSAKVNPPLRSMADREAIREGLADGTIDVIACDHAPHSVLEKEVEFDAAANGISGIETSLGLCLSLVNDNVLSMAGLIDKMSMAPARILGKPWGLKEGSPAHITIIAPDSPWVVNAKTFFSLGKNTPFDGWELSGRAVMTIADGRVIFDGLTA</sequence>
<feature type="binding site" evidence="6">
    <location>
        <position position="63"/>
    </location>
    <ligand>
        <name>Zn(2+)</name>
        <dbReference type="ChEBI" id="CHEBI:29105"/>
        <label>1</label>
    </ligand>
</feature>
<proteinExistence type="inferred from homology"/>
<dbReference type="GO" id="GO:0006145">
    <property type="term" value="P:purine nucleobase catabolic process"/>
    <property type="evidence" value="ECO:0007669"/>
    <property type="project" value="TreeGrafter"/>
</dbReference>
<reference evidence="8 9" key="1">
    <citation type="submission" date="2007-10" db="EMBL/GenBank/DDBJ databases">
        <title>Complete sequence of Desulfococcus oleovorans Hxd3.</title>
        <authorList>
            <consortium name="US DOE Joint Genome Institute"/>
            <person name="Copeland A."/>
            <person name="Lucas S."/>
            <person name="Lapidus A."/>
            <person name="Barry K."/>
            <person name="Glavina del Rio T."/>
            <person name="Dalin E."/>
            <person name="Tice H."/>
            <person name="Pitluck S."/>
            <person name="Kiss H."/>
            <person name="Brettin T."/>
            <person name="Bruce D."/>
            <person name="Detter J.C."/>
            <person name="Han C."/>
            <person name="Schmutz J."/>
            <person name="Larimer F."/>
            <person name="Land M."/>
            <person name="Hauser L."/>
            <person name="Kyrpides N."/>
            <person name="Kim E."/>
            <person name="Wawrik B."/>
            <person name="Richardson P."/>
        </authorList>
    </citation>
    <scope>NUCLEOTIDE SEQUENCE [LARGE SCALE GENOMIC DNA]</scope>
    <source>
        <strain evidence="9">DSM 6200 / JCM 39069 / Hxd3</strain>
    </source>
</reference>
<comment type="catalytic activity">
    <reaction evidence="6">
        <text>(S)-dihydroorotate + H2O = N-carbamoyl-L-aspartate + H(+)</text>
        <dbReference type="Rhea" id="RHEA:24296"/>
        <dbReference type="ChEBI" id="CHEBI:15377"/>
        <dbReference type="ChEBI" id="CHEBI:15378"/>
        <dbReference type="ChEBI" id="CHEBI:30864"/>
        <dbReference type="ChEBI" id="CHEBI:32814"/>
        <dbReference type="EC" id="3.5.2.3"/>
    </reaction>
</comment>
<evidence type="ECO:0000313" key="8">
    <source>
        <dbReference type="EMBL" id="ABW66325.1"/>
    </source>
</evidence>
<dbReference type="GO" id="GO:0044205">
    <property type="term" value="P:'de novo' UMP biosynthetic process"/>
    <property type="evidence" value="ECO:0007669"/>
    <property type="project" value="UniProtKB-UniRule"/>
</dbReference>
<feature type="binding site" evidence="6">
    <location>
        <position position="313"/>
    </location>
    <ligand>
        <name>substrate</name>
    </ligand>
</feature>
<dbReference type="AlphaFoldDB" id="A8ZU13"/>
<dbReference type="Proteomes" id="UP000008561">
    <property type="component" value="Chromosome"/>
</dbReference>
<dbReference type="PANTHER" id="PTHR43668:SF2">
    <property type="entry name" value="ALLANTOINASE"/>
    <property type="match status" value="1"/>
</dbReference>
<dbReference type="HOGENOM" id="CLU_015572_1_0_7"/>
<evidence type="ECO:0000256" key="6">
    <source>
        <dbReference type="HAMAP-Rule" id="MF_00220"/>
    </source>
</evidence>
<dbReference type="PANTHER" id="PTHR43668">
    <property type="entry name" value="ALLANTOINASE"/>
    <property type="match status" value="1"/>
</dbReference>
<comment type="similarity">
    <text evidence="2 6">Belongs to the metallo-dependent hydrolases superfamily. DHOase family. Class I DHOase subfamily.</text>
</comment>
<feature type="active site" evidence="6">
    <location>
        <position position="309"/>
    </location>
</feature>
<dbReference type="UniPathway" id="UPA00070">
    <property type="reaction ID" value="UER00117"/>
</dbReference>
<dbReference type="RefSeq" id="WP_012173944.1">
    <property type="nucleotide sequence ID" value="NC_009943.1"/>
</dbReference>
<protein>
    <recommendedName>
        <fullName evidence="6">Dihydroorotase</fullName>
        <shortName evidence="6">DHOase</shortName>
        <ecNumber evidence="6">3.5.2.3</ecNumber>
    </recommendedName>
</protein>
<evidence type="ECO:0000259" key="7">
    <source>
        <dbReference type="Pfam" id="PF12890"/>
    </source>
</evidence>
<dbReference type="InterPro" id="IPR011059">
    <property type="entry name" value="Metal-dep_hydrolase_composite"/>
</dbReference>
<feature type="binding site" evidence="6">
    <location>
        <position position="282"/>
    </location>
    <ligand>
        <name>substrate</name>
    </ligand>
</feature>
<dbReference type="InterPro" id="IPR024403">
    <property type="entry name" value="DHOase_cat"/>
</dbReference>
<keyword evidence="3 6" id="KW-0479">Metal-binding</keyword>
<keyword evidence="9" id="KW-1185">Reference proteome</keyword>